<reference evidence="6 7" key="1">
    <citation type="submission" date="2018-11" db="EMBL/GenBank/DDBJ databases">
        <title>Aureibaculum marinum gen. nov., sp. nov., a member of the family Flavobacteriaceae isolated from the Bohai Sea.</title>
        <authorList>
            <person name="Ji X."/>
        </authorList>
    </citation>
    <scope>NUCLEOTIDE SEQUENCE [LARGE SCALE GENOMIC DNA]</scope>
    <source>
        <strain evidence="6 7">BH-SD17</strain>
    </source>
</reference>
<dbReference type="InterPro" id="IPR035956">
    <property type="entry name" value="RimP_N_sf"/>
</dbReference>
<protein>
    <recommendedName>
        <fullName evidence="3">Ribosome maturation factor RimP</fullName>
    </recommendedName>
</protein>
<comment type="caution">
    <text evidence="6">The sequence shown here is derived from an EMBL/GenBank/DDBJ whole genome shotgun (WGS) entry which is preliminary data.</text>
</comment>
<dbReference type="HAMAP" id="MF_01077">
    <property type="entry name" value="RimP"/>
    <property type="match status" value="1"/>
</dbReference>
<dbReference type="Gene3D" id="3.30.300.70">
    <property type="entry name" value="RimP-like superfamily, N-terminal"/>
    <property type="match status" value="1"/>
</dbReference>
<dbReference type="GO" id="GO:0042274">
    <property type="term" value="P:ribosomal small subunit biogenesis"/>
    <property type="evidence" value="ECO:0007669"/>
    <property type="project" value="UniProtKB-UniRule"/>
</dbReference>
<dbReference type="OrthoDB" id="9789702at2"/>
<dbReference type="PANTHER" id="PTHR33867">
    <property type="entry name" value="RIBOSOME MATURATION FACTOR RIMP"/>
    <property type="match status" value="1"/>
</dbReference>
<dbReference type="EMBL" id="RPFJ01000015">
    <property type="protein sequence ID" value="RPD95884.1"/>
    <property type="molecule type" value="Genomic_DNA"/>
</dbReference>
<evidence type="ECO:0000259" key="4">
    <source>
        <dbReference type="Pfam" id="PF02576"/>
    </source>
</evidence>
<dbReference type="InterPro" id="IPR036847">
    <property type="entry name" value="RimP_C_sf"/>
</dbReference>
<keyword evidence="2 3" id="KW-0690">Ribosome biogenesis</keyword>
<keyword evidence="1 3" id="KW-0963">Cytoplasm</keyword>
<comment type="similarity">
    <text evidence="3">Belongs to the RimP family.</text>
</comment>
<dbReference type="RefSeq" id="WP_123898456.1">
    <property type="nucleotide sequence ID" value="NZ_RPFJ01000015.1"/>
</dbReference>
<dbReference type="SUPFAM" id="SSF74942">
    <property type="entry name" value="YhbC-like, C-terminal domain"/>
    <property type="match status" value="1"/>
</dbReference>
<organism evidence="6 7">
    <name type="scientific">Aureibaculum marinum</name>
    <dbReference type="NCBI Taxonomy" id="2487930"/>
    <lineage>
        <taxon>Bacteria</taxon>
        <taxon>Pseudomonadati</taxon>
        <taxon>Bacteroidota</taxon>
        <taxon>Flavobacteriia</taxon>
        <taxon>Flavobacteriales</taxon>
        <taxon>Flavobacteriaceae</taxon>
        <taxon>Aureibaculum</taxon>
    </lineage>
</organism>
<accession>A0A3N4NHP6</accession>
<comment type="subcellular location">
    <subcellularLocation>
        <location evidence="3">Cytoplasm</location>
    </subcellularLocation>
</comment>
<comment type="function">
    <text evidence="3">Required for maturation of 30S ribosomal subunits.</text>
</comment>
<dbReference type="Proteomes" id="UP000270856">
    <property type="component" value="Unassembled WGS sequence"/>
</dbReference>
<dbReference type="PANTHER" id="PTHR33867:SF1">
    <property type="entry name" value="RIBOSOME MATURATION FACTOR RIMP"/>
    <property type="match status" value="1"/>
</dbReference>
<evidence type="ECO:0000256" key="2">
    <source>
        <dbReference type="ARBA" id="ARBA00022517"/>
    </source>
</evidence>
<name>A0A3N4NHP6_9FLAO</name>
<sequence length="152" mass="17273">MRAKVEKLVDEAIQENPKLFLIDLKISPDNRINVIVDGDEGVSIKECIRISRKIEHNLDRETTDFSLEVSSPGLSEPIVNNRQFNKNLGKTLKVKTKTDKFEGKLLEINDTGIVLEWKVREPKPIGKGKITVVKTATLEYESIEQAKVKLKF</sequence>
<evidence type="ECO:0000259" key="5">
    <source>
        <dbReference type="Pfam" id="PF17384"/>
    </source>
</evidence>
<evidence type="ECO:0000256" key="1">
    <source>
        <dbReference type="ARBA" id="ARBA00022490"/>
    </source>
</evidence>
<evidence type="ECO:0000313" key="7">
    <source>
        <dbReference type="Proteomes" id="UP000270856"/>
    </source>
</evidence>
<evidence type="ECO:0000313" key="6">
    <source>
        <dbReference type="EMBL" id="RPD95884.1"/>
    </source>
</evidence>
<dbReference type="SUPFAM" id="SSF75420">
    <property type="entry name" value="YhbC-like, N-terminal domain"/>
    <property type="match status" value="1"/>
</dbReference>
<dbReference type="GO" id="GO:0005737">
    <property type="term" value="C:cytoplasm"/>
    <property type="evidence" value="ECO:0007669"/>
    <property type="project" value="UniProtKB-SubCell"/>
</dbReference>
<gene>
    <name evidence="3 6" type="primary">rimP</name>
    <name evidence="6" type="ORF">EGM88_11630</name>
</gene>
<proteinExistence type="inferred from homology"/>
<dbReference type="AlphaFoldDB" id="A0A3N4NHP6"/>
<evidence type="ECO:0000256" key="3">
    <source>
        <dbReference type="HAMAP-Rule" id="MF_01077"/>
    </source>
</evidence>
<dbReference type="InterPro" id="IPR003728">
    <property type="entry name" value="Ribosome_maturation_RimP"/>
</dbReference>
<dbReference type="Pfam" id="PF17384">
    <property type="entry name" value="DUF150_C"/>
    <property type="match status" value="1"/>
</dbReference>
<dbReference type="InterPro" id="IPR028998">
    <property type="entry name" value="RimP_C"/>
</dbReference>
<feature type="domain" description="Ribosome maturation factor RimP C-terminal" evidence="5">
    <location>
        <begin position="79"/>
        <end position="133"/>
    </location>
</feature>
<keyword evidence="7" id="KW-1185">Reference proteome</keyword>
<dbReference type="NCBIfam" id="NF002531">
    <property type="entry name" value="PRK02001.1"/>
    <property type="match status" value="1"/>
</dbReference>
<dbReference type="Pfam" id="PF02576">
    <property type="entry name" value="RimP_N"/>
    <property type="match status" value="1"/>
</dbReference>
<dbReference type="InterPro" id="IPR028989">
    <property type="entry name" value="RimP_N"/>
</dbReference>
<feature type="domain" description="Ribosome maturation factor RimP N-terminal" evidence="4">
    <location>
        <begin position="19"/>
        <end position="74"/>
    </location>
</feature>